<organism evidence="2 3">
    <name type="scientific">Tilletia horrida</name>
    <dbReference type="NCBI Taxonomy" id="155126"/>
    <lineage>
        <taxon>Eukaryota</taxon>
        <taxon>Fungi</taxon>
        <taxon>Dikarya</taxon>
        <taxon>Basidiomycota</taxon>
        <taxon>Ustilaginomycotina</taxon>
        <taxon>Exobasidiomycetes</taxon>
        <taxon>Tilletiales</taxon>
        <taxon>Tilletiaceae</taxon>
        <taxon>Tilletia</taxon>
    </lineage>
</organism>
<evidence type="ECO:0000256" key="1">
    <source>
        <dbReference type="SAM" id="MobiDB-lite"/>
    </source>
</evidence>
<proteinExistence type="predicted"/>
<feature type="compositionally biased region" description="Acidic residues" evidence="1">
    <location>
        <begin position="111"/>
        <end position="120"/>
    </location>
</feature>
<comment type="caution">
    <text evidence="2">The sequence shown here is derived from an EMBL/GenBank/DDBJ whole genome shotgun (WGS) entry which is preliminary data.</text>
</comment>
<keyword evidence="3" id="KW-1185">Reference proteome</keyword>
<accession>A0AAN6JVL4</accession>
<reference evidence="2" key="1">
    <citation type="journal article" date="2023" name="PhytoFront">
        <title>Draft Genome Resources of Seven Strains of Tilletia horrida, Causal Agent of Kernel Smut of Rice.</title>
        <authorList>
            <person name="Khanal S."/>
            <person name="Antony Babu S."/>
            <person name="Zhou X.G."/>
        </authorList>
    </citation>
    <scope>NUCLEOTIDE SEQUENCE</scope>
    <source>
        <strain evidence="2">TX6</strain>
    </source>
</reference>
<dbReference type="EMBL" id="JAPDMZ010000252">
    <property type="protein sequence ID" value="KAK0544987.1"/>
    <property type="molecule type" value="Genomic_DNA"/>
</dbReference>
<protein>
    <submittedName>
        <fullName evidence="2">Uncharacterized protein</fullName>
    </submittedName>
</protein>
<dbReference type="Proteomes" id="UP001176517">
    <property type="component" value="Unassembled WGS sequence"/>
</dbReference>
<feature type="compositionally biased region" description="Low complexity" evidence="1">
    <location>
        <begin position="85"/>
        <end position="99"/>
    </location>
</feature>
<evidence type="ECO:0000313" key="2">
    <source>
        <dbReference type="EMBL" id="KAK0544987.1"/>
    </source>
</evidence>
<gene>
    <name evidence="2" type="ORF">OC846_005847</name>
</gene>
<evidence type="ECO:0000313" key="3">
    <source>
        <dbReference type="Proteomes" id="UP001176517"/>
    </source>
</evidence>
<feature type="region of interest" description="Disordered" evidence="1">
    <location>
        <begin position="85"/>
        <end position="120"/>
    </location>
</feature>
<dbReference type="AlphaFoldDB" id="A0AAN6JVL4"/>
<sequence>MCCSERSVEVCRDCQSVTVEEGEAQIRHCHLWDDEDQDMHCTSLQYTTNQYVSSTEVCASCAYSSNDDDDKEEFSYARDGYYNSYYSERSSSDSSGGSSNDTVYRRYMPASDDEDDSDDD</sequence>
<name>A0AAN6JVL4_9BASI</name>